<accession>A0ABX0BE41</accession>
<evidence type="ECO:0000313" key="3">
    <source>
        <dbReference type="Proteomes" id="UP000471672"/>
    </source>
</evidence>
<proteinExistence type="predicted"/>
<dbReference type="NCBIfam" id="NF040618">
    <property type="entry name" value="PPA1309_fam"/>
    <property type="match status" value="1"/>
</dbReference>
<gene>
    <name evidence="2" type="ORF">GYH36_15205</name>
</gene>
<keyword evidence="3" id="KW-1185">Reference proteome</keyword>
<feature type="region of interest" description="Disordered" evidence="1">
    <location>
        <begin position="1"/>
        <end position="34"/>
    </location>
</feature>
<evidence type="ECO:0000256" key="1">
    <source>
        <dbReference type="SAM" id="MobiDB-lite"/>
    </source>
</evidence>
<reference evidence="2 3" key="1">
    <citation type="journal article" date="2021" name="Arch. Microbiol.">
        <title>Cellulosimicrobium fucosivorans sp. nov., isolated from San Elijo Lagoon, contains a fucose metabolic pathway linked to carotenoid production.</title>
        <authorList>
            <person name="Aviles F.A."/>
            <person name="Kyndt J.A."/>
        </authorList>
    </citation>
    <scope>NUCLEOTIDE SEQUENCE [LARGE SCALE GENOMIC DNA]</scope>
    <source>
        <strain evidence="2 3">SE3</strain>
    </source>
</reference>
<organism evidence="2 3">
    <name type="scientific">Cellulosimicrobium composti</name>
    <dbReference type="NCBI Taxonomy" id="2672572"/>
    <lineage>
        <taxon>Bacteria</taxon>
        <taxon>Bacillati</taxon>
        <taxon>Actinomycetota</taxon>
        <taxon>Actinomycetes</taxon>
        <taxon>Micrococcales</taxon>
        <taxon>Promicromonosporaceae</taxon>
        <taxon>Cellulosimicrobium</taxon>
    </lineage>
</organism>
<dbReference type="EMBL" id="JAAFAN010000059">
    <property type="protein sequence ID" value="NDO90789.1"/>
    <property type="molecule type" value="Genomic_DNA"/>
</dbReference>
<protein>
    <submittedName>
        <fullName evidence="2">Uncharacterized protein</fullName>
    </submittedName>
</protein>
<sequence length="208" mass="21198">MGDDGGMPQPDDAAPTPASAPGPDPVAPGGPTPRHALALAVHEVEAHAADAGWDAPPRLFALVMTAGALAADPTLADRLPSDVVAASGADPHHLLSIEQEGFAVDGDLEDGLARVAWPPTVDGAALVVERIVLPPAAEEDVPEDPDAALDYLTSHPDRQDVRLAVGVLRDGSSWCAVRSRAHDAATDVAGGPDLVPGLVTALRATLED</sequence>
<feature type="compositionally biased region" description="Pro residues" evidence="1">
    <location>
        <begin position="18"/>
        <end position="31"/>
    </location>
</feature>
<evidence type="ECO:0000313" key="2">
    <source>
        <dbReference type="EMBL" id="NDO90789.1"/>
    </source>
</evidence>
<dbReference type="InterPro" id="IPR047681">
    <property type="entry name" value="PPA1309-like"/>
</dbReference>
<dbReference type="Proteomes" id="UP000471672">
    <property type="component" value="Unassembled WGS sequence"/>
</dbReference>
<feature type="compositionally biased region" description="Low complexity" evidence="1">
    <location>
        <begin position="1"/>
        <end position="17"/>
    </location>
</feature>
<name>A0ABX0BE41_9MICO</name>
<comment type="caution">
    <text evidence="2">The sequence shown here is derived from an EMBL/GenBank/DDBJ whole genome shotgun (WGS) entry which is preliminary data.</text>
</comment>